<dbReference type="Pfam" id="PF05296">
    <property type="entry name" value="TAS2R"/>
    <property type="match status" value="1"/>
</dbReference>
<feature type="transmembrane region" description="Helical" evidence="13">
    <location>
        <begin position="105"/>
        <end position="125"/>
    </location>
</feature>
<evidence type="ECO:0000256" key="11">
    <source>
        <dbReference type="RuleBase" id="RU004423"/>
    </source>
</evidence>
<feature type="transmembrane region" description="Helical" evidence="13">
    <location>
        <begin position="272"/>
        <end position="291"/>
    </location>
</feature>
<evidence type="ECO:0000256" key="6">
    <source>
        <dbReference type="ARBA" id="ARBA00022989"/>
    </source>
</evidence>
<reference evidence="14" key="2">
    <citation type="submission" date="2025-08" db="UniProtKB">
        <authorList>
            <consortium name="Ensembl"/>
        </authorList>
    </citation>
    <scope>IDENTIFICATION</scope>
</reference>
<evidence type="ECO:0000256" key="13">
    <source>
        <dbReference type="SAM" id="Phobius"/>
    </source>
</evidence>
<feature type="transmembrane region" description="Helical" evidence="13">
    <location>
        <begin position="232"/>
        <end position="252"/>
    </location>
</feature>
<reference evidence="14" key="1">
    <citation type="submission" date="2019-06" db="EMBL/GenBank/DDBJ databases">
        <authorList>
            <consortium name="Wellcome Sanger Institute Data Sharing"/>
        </authorList>
    </citation>
    <scope>NUCLEOTIDE SEQUENCE [LARGE SCALE GENOMIC DNA]</scope>
</reference>
<keyword evidence="8 12" id="KW-0472">Membrane</keyword>
<dbReference type="GO" id="GO:0033038">
    <property type="term" value="F:bitter taste receptor activity"/>
    <property type="evidence" value="ECO:0007669"/>
    <property type="project" value="InterPro"/>
</dbReference>
<dbReference type="Proteomes" id="UP000472271">
    <property type="component" value="Chromosome 21"/>
</dbReference>
<keyword evidence="9 12" id="KW-0675">Receptor</keyword>
<evidence type="ECO:0000256" key="8">
    <source>
        <dbReference type="ARBA" id="ARBA00023136"/>
    </source>
</evidence>
<dbReference type="AlphaFoldDB" id="A0A673B826"/>
<accession>A0A673B826</accession>
<comment type="similarity">
    <text evidence="2 11">Belongs to the G-protein coupled receptor T2R family.</text>
</comment>
<comment type="subcellular location">
    <subcellularLocation>
        <location evidence="1 12">Membrane</location>
        <topology evidence="1 12">Multi-pass membrane protein</topology>
    </subcellularLocation>
</comment>
<keyword evidence="7 12" id="KW-0297">G-protein coupled receptor</keyword>
<dbReference type="PANTHER" id="PTHR11394">
    <property type="entry name" value="TASTE RECEPTOR TYPE 2"/>
    <property type="match status" value="1"/>
</dbReference>
<dbReference type="InterPro" id="IPR007960">
    <property type="entry name" value="TAS2R"/>
</dbReference>
<evidence type="ECO:0000256" key="9">
    <source>
        <dbReference type="ARBA" id="ARBA00023170"/>
    </source>
</evidence>
<reference evidence="14" key="3">
    <citation type="submission" date="2025-09" db="UniProtKB">
        <authorList>
            <consortium name="Ensembl"/>
        </authorList>
    </citation>
    <scope>IDENTIFICATION</scope>
</reference>
<evidence type="ECO:0000256" key="3">
    <source>
        <dbReference type="ARBA" id="ARBA00022480"/>
    </source>
</evidence>
<keyword evidence="10 12" id="KW-0807">Transducer</keyword>
<name>A0A673B826_9TELE</name>
<evidence type="ECO:0000313" key="15">
    <source>
        <dbReference type="Proteomes" id="UP000472271"/>
    </source>
</evidence>
<keyword evidence="4 12" id="KW-0716">Sensory transduction</keyword>
<evidence type="ECO:0000256" key="2">
    <source>
        <dbReference type="ARBA" id="ARBA00007376"/>
    </source>
</evidence>
<evidence type="ECO:0000256" key="10">
    <source>
        <dbReference type="ARBA" id="ARBA00023224"/>
    </source>
</evidence>
<feature type="transmembrane region" description="Helical" evidence="13">
    <location>
        <begin position="69"/>
        <end position="93"/>
    </location>
</feature>
<dbReference type="GO" id="GO:0016020">
    <property type="term" value="C:membrane"/>
    <property type="evidence" value="ECO:0007669"/>
    <property type="project" value="UniProtKB-SubCell"/>
</dbReference>
<feature type="transmembrane region" description="Helical" evidence="13">
    <location>
        <begin position="37"/>
        <end position="57"/>
    </location>
</feature>
<feature type="transmembrane region" description="Helical" evidence="13">
    <location>
        <begin position="179"/>
        <end position="201"/>
    </location>
</feature>
<keyword evidence="15" id="KW-1185">Reference proteome</keyword>
<keyword evidence="6 13" id="KW-1133">Transmembrane helix</keyword>
<keyword evidence="3 12" id="KW-0919">Taste</keyword>
<evidence type="ECO:0000256" key="7">
    <source>
        <dbReference type="ARBA" id="ARBA00023040"/>
    </source>
</evidence>
<sequence>MLSKDFSTASYLHKHMKSVAHSGSSFSGVNLQSQMRVTVTGICQAVLYLAYGVFYLFTSISDICGKLNISSMVSFTVTSLYISGTTVTLGVEWMFNRVLMVMTCYVWLNFYYYIQIVPCAPLMWVKKNIKTVIYMFLALDVTLFSLYGTVNVFRHISMDTFDSHGNQTMTIYPIHYTKVAFYLITRVYILFCLCISVLSSFSTIRYLHKHMRSVAQSGSAFSAARLQSQMRVTITGICQGVLYLFFSIYYFMDSVSLFYGEFSFCSETTFTVTSLYISGTTVTLGVGQAVFRERITSVWKALKALRANCSAIKLREYFD</sequence>
<dbReference type="InParanoid" id="A0A673B826"/>
<evidence type="ECO:0000256" key="5">
    <source>
        <dbReference type="ARBA" id="ARBA00022692"/>
    </source>
</evidence>
<proteinExistence type="inferred from homology"/>
<evidence type="ECO:0000256" key="12">
    <source>
        <dbReference type="RuleBase" id="RU004424"/>
    </source>
</evidence>
<protein>
    <recommendedName>
        <fullName evidence="12">Taste receptor type 2</fullName>
    </recommendedName>
</protein>
<feature type="transmembrane region" description="Helical" evidence="13">
    <location>
        <begin position="132"/>
        <end position="153"/>
    </location>
</feature>
<organism evidence="14 15">
    <name type="scientific">Sphaeramia orbicularis</name>
    <name type="common">orbiculate cardinalfish</name>
    <dbReference type="NCBI Taxonomy" id="375764"/>
    <lineage>
        <taxon>Eukaryota</taxon>
        <taxon>Metazoa</taxon>
        <taxon>Chordata</taxon>
        <taxon>Craniata</taxon>
        <taxon>Vertebrata</taxon>
        <taxon>Euteleostomi</taxon>
        <taxon>Actinopterygii</taxon>
        <taxon>Neopterygii</taxon>
        <taxon>Teleostei</taxon>
        <taxon>Neoteleostei</taxon>
        <taxon>Acanthomorphata</taxon>
        <taxon>Gobiaria</taxon>
        <taxon>Kurtiformes</taxon>
        <taxon>Apogonoidei</taxon>
        <taxon>Apogonidae</taxon>
        <taxon>Apogoninae</taxon>
        <taxon>Sphaeramia</taxon>
    </lineage>
</organism>
<keyword evidence="5 12" id="KW-0812">Transmembrane</keyword>
<evidence type="ECO:0000256" key="4">
    <source>
        <dbReference type="ARBA" id="ARBA00022606"/>
    </source>
</evidence>
<evidence type="ECO:0000313" key="14">
    <source>
        <dbReference type="Ensembl" id="ENSSORP00005037995.1"/>
    </source>
</evidence>
<dbReference type="GO" id="GO:0004930">
    <property type="term" value="F:G protein-coupled receptor activity"/>
    <property type="evidence" value="ECO:0007669"/>
    <property type="project" value="UniProtKB-KW"/>
</dbReference>
<evidence type="ECO:0000256" key="1">
    <source>
        <dbReference type="ARBA" id="ARBA00004141"/>
    </source>
</evidence>
<dbReference type="Ensembl" id="ENSSORT00005038983.1">
    <property type="protein sequence ID" value="ENSSORP00005037995.1"/>
    <property type="gene ID" value="ENSSORG00005017814.1"/>
</dbReference>